<evidence type="ECO:0000256" key="2">
    <source>
        <dbReference type="SAM" id="SignalP"/>
    </source>
</evidence>
<feature type="region of interest" description="Disordered" evidence="1">
    <location>
        <begin position="40"/>
        <end position="103"/>
    </location>
</feature>
<dbReference type="STRING" id="1122213.GCA_000423365_00687"/>
<organism evidence="3 4">
    <name type="scientific">Maritalea myrionectae</name>
    <dbReference type="NCBI Taxonomy" id="454601"/>
    <lineage>
        <taxon>Bacteria</taxon>
        <taxon>Pseudomonadati</taxon>
        <taxon>Pseudomonadota</taxon>
        <taxon>Alphaproteobacteria</taxon>
        <taxon>Hyphomicrobiales</taxon>
        <taxon>Devosiaceae</taxon>
        <taxon>Maritalea</taxon>
    </lineage>
</organism>
<evidence type="ECO:0000313" key="4">
    <source>
        <dbReference type="Proteomes" id="UP000258927"/>
    </source>
</evidence>
<keyword evidence="4" id="KW-1185">Reference proteome</keyword>
<feature type="chain" id="PRO_5015321469" evidence="2">
    <location>
        <begin position="20"/>
        <end position="103"/>
    </location>
</feature>
<accession>A0A2R4MHU0</accession>
<dbReference type="EMBL" id="CP021330">
    <property type="protein sequence ID" value="AVX05503.1"/>
    <property type="molecule type" value="Genomic_DNA"/>
</dbReference>
<keyword evidence="2" id="KW-0732">Signal</keyword>
<protein>
    <submittedName>
        <fullName evidence="3">Uncharacterized protein</fullName>
    </submittedName>
</protein>
<name>A0A2R4MHU0_9HYPH</name>
<evidence type="ECO:0000256" key="1">
    <source>
        <dbReference type="SAM" id="MobiDB-lite"/>
    </source>
</evidence>
<reference evidence="3 4" key="1">
    <citation type="submission" date="2017-05" db="EMBL/GenBank/DDBJ databases">
        <title>Genome Analysis of Maritalea myrionectae HL2708#5.</title>
        <authorList>
            <consortium name="Cotde Inc.-PKNU"/>
            <person name="Jang D."/>
            <person name="Oh H.-M."/>
        </authorList>
    </citation>
    <scope>NUCLEOTIDE SEQUENCE [LARGE SCALE GENOMIC DNA]</scope>
    <source>
        <strain evidence="3 4">HL2708#5</strain>
    </source>
</reference>
<dbReference type="KEGG" id="mmyr:MXMO3_02996"/>
<evidence type="ECO:0000313" key="3">
    <source>
        <dbReference type="EMBL" id="AVX05503.1"/>
    </source>
</evidence>
<proteinExistence type="predicted"/>
<feature type="compositionally biased region" description="Polar residues" evidence="1">
    <location>
        <begin position="42"/>
        <end position="51"/>
    </location>
</feature>
<feature type="signal peptide" evidence="2">
    <location>
        <begin position="1"/>
        <end position="19"/>
    </location>
</feature>
<dbReference type="Proteomes" id="UP000258927">
    <property type="component" value="Chromosome"/>
</dbReference>
<gene>
    <name evidence="3" type="ORF">MXMO3_02996</name>
</gene>
<sequence length="103" mass="10180">MRILTLAAIFALSASAGYAQGVSGADEVYGTDTVGEAISSGFMGNTSNPSGKGNGVLPSRSPGPHTNDGGFGNLGKYASGQYLTGGGTVDNEPNPDTGLPADQ</sequence>
<dbReference type="RefSeq" id="WP_027833864.1">
    <property type="nucleotide sequence ID" value="NZ_CP021330.1"/>
</dbReference>
<dbReference type="AlphaFoldDB" id="A0A2R4MHU0"/>